<keyword evidence="2" id="KW-1133">Transmembrane helix</keyword>
<dbReference type="AlphaFoldDB" id="A0A087DJQ6"/>
<feature type="transmembrane region" description="Helical" evidence="2">
    <location>
        <begin position="54"/>
        <end position="75"/>
    </location>
</feature>
<evidence type="ECO:0000313" key="4">
    <source>
        <dbReference type="Proteomes" id="UP000029004"/>
    </source>
</evidence>
<organism evidence="3 4">
    <name type="scientific">Bifidobacterium stellenboschense</name>
    <dbReference type="NCBI Taxonomy" id="762211"/>
    <lineage>
        <taxon>Bacteria</taxon>
        <taxon>Bacillati</taxon>
        <taxon>Actinomycetota</taxon>
        <taxon>Actinomycetes</taxon>
        <taxon>Bifidobacteriales</taxon>
        <taxon>Bifidobacteriaceae</taxon>
        <taxon>Bifidobacterium</taxon>
    </lineage>
</organism>
<dbReference type="OrthoDB" id="3231631at2"/>
<dbReference type="RefSeq" id="WP_034529608.1">
    <property type="nucleotide sequence ID" value="NZ_JGZP01000016.1"/>
</dbReference>
<name>A0A087DJQ6_9BIFI</name>
<feature type="transmembrane region" description="Helical" evidence="2">
    <location>
        <begin position="21"/>
        <end position="48"/>
    </location>
</feature>
<proteinExistence type="predicted"/>
<dbReference type="Proteomes" id="UP000029004">
    <property type="component" value="Unassembled WGS sequence"/>
</dbReference>
<evidence type="ECO:0000256" key="2">
    <source>
        <dbReference type="SAM" id="Phobius"/>
    </source>
</evidence>
<gene>
    <name evidence="3" type="ORF">BSTEL_0563</name>
</gene>
<reference evidence="3 4" key="1">
    <citation type="submission" date="2014-03" db="EMBL/GenBank/DDBJ databases">
        <title>Genomics of Bifidobacteria.</title>
        <authorList>
            <person name="Ventura M."/>
            <person name="Milani C."/>
            <person name="Lugli G.A."/>
        </authorList>
    </citation>
    <scope>NUCLEOTIDE SEQUENCE [LARGE SCALE GENOMIC DNA]</scope>
    <source>
        <strain evidence="3 4">DSM 23968</strain>
    </source>
</reference>
<accession>A0A087DJQ6</accession>
<evidence type="ECO:0000313" key="3">
    <source>
        <dbReference type="EMBL" id="KFI95756.1"/>
    </source>
</evidence>
<feature type="compositionally biased region" description="Basic and acidic residues" evidence="1">
    <location>
        <begin position="170"/>
        <end position="179"/>
    </location>
</feature>
<sequence>MDGRNGDDTDSRSAGSDRPRYAHAFVGHLLLNAIVSFPISLIIAWLGLRFIARIVFDGGTLAAMLAITWIGISLIDSHCDYELRRTVNRINSPMPWPLIATKIALPFALPWIATLWHTDMTIVAATSIAAGAVRLMEIIGLERPWRSEDQTMIDRQREELRRITRETAEEIRKERRAQADGDTYDPYNLRGKR</sequence>
<dbReference type="STRING" id="762211.BSTEL_0563"/>
<keyword evidence="4" id="KW-1185">Reference proteome</keyword>
<dbReference type="EMBL" id="JGZP01000016">
    <property type="protein sequence ID" value="KFI95756.1"/>
    <property type="molecule type" value="Genomic_DNA"/>
</dbReference>
<feature type="region of interest" description="Disordered" evidence="1">
    <location>
        <begin position="170"/>
        <end position="193"/>
    </location>
</feature>
<comment type="caution">
    <text evidence="3">The sequence shown here is derived from an EMBL/GenBank/DDBJ whole genome shotgun (WGS) entry which is preliminary data.</text>
</comment>
<evidence type="ECO:0000256" key="1">
    <source>
        <dbReference type="SAM" id="MobiDB-lite"/>
    </source>
</evidence>
<protein>
    <submittedName>
        <fullName evidence="3">Uncharacterized protein</fullName>
    </submittedName>
</protein>
<keyword evidence="2" id="KW-0472">Membrane</keyword>
<keyword evidence="2" id="KW-0812">Transmembrane</keyword>